<evidence type="ECO:0000256" key="7">
    <source>
        <dbReference type="ARBA" id="ARBA00022692"/>
    </source>
</evidence>
<keyword evidence="12" id="KW-0131">Cell cycle</keyword>
<feature type="transmembrane region" description="Helical" evidence="22">
    <location>
        <begin position="310"/>
        <end position="335"/>
    </location>
</feature>
<evidence type="ECO:0000256" key="22">
    <source>
        <dbReference type="SAM" id="Phobius"/>
    </source>
</evidence>
<evidence type="ECO:0000313" key="24">
    <source>
        <dbReference type="Proteomes" id="UP000307000"/>
    </source>
</evidence>
<evidence type="ECO:0000256" key="5">
    <source>
        <dbReference type="ARBA" id="ARBA00022676"/>
    </source>
</evidence>
<dbReference type="EMBL" id="CP034412">
    <property type="protein sequence ID" value="QCY48385.1"/>
    <property type="molecule type" value="Genomic_DNA"/>
</dbReference>
<feature type="transmembrane region" description="Helical" evidence="22">
    <location>
        <begin position="272"/>
        <end position="298"/>
    </location>
</feature>
<dbReference type="InterPro" id="IPR013437">
    <property type="entry name" value="FtsW"/>
</dbReference>
<dbReference type="EC" id="2.4.99.28" evidence="19"/>
<comment type="pathway">
    <text evidence="2">Cell wall biogenesis; peptidoglycan biosynthesis.</text>
</comment>
<comment type="similarity">
    <text evidence="16">Belongs to the SEDS family. FtsW subfamily.</text>
</comment>
<dbReference type="AlphaFoldDB" id="A0A5B7WYA5"/>
<evidence type="ECO:0000313" key="23">
    <source>
        <dbReference type="EMBL" id="QCY48385.1"/>
    </source>
</evidence>
<feature type="transmembrane region" description="Helical" evidence="22">
    <location>
        <begin position="20"/>
        <end position="41"/>
    </location>
</feature>
<accession>A0A5B7WYA5</accession>
<evidence type="ECO:0000256" key="15">
    <source>
        <dbReference type="ARBA" id="ARBA00033270"/>
    </source>
</evidence>
<feature type="transmembrane region" description="Helical" evidence="22">
    <location>
        <begin position="347"/>
        <end position="369"/>
    </location>
</feature>
<dbReference type="GO" id="GO:0051301">
    <property type="term" value="P:cell division"/>
    <property type="evidence" value="ECO:0007669"/>
    <property type="project" value="UniProtKB-KW"/>
</dbReference>
<organism evidence="23 24">
    <name type="scientific">Glutamicibacter creatinolyticus</name>
    <dbReference type="NCBI Taxonomy" id="162496"/>
    <lineage>
        <taxon>Bacteria</taxon>
        <taxon>Bacillati</taxon>
        <taxon>Actinomycetota</taxon>
        <taxon>Actinomycetes</taxon>
        <taxon>Micrococcales</taxon>
        <taxon>Micrococcaceae</taxon>
        <taxon>Glutamicibacter</taxon>
    </lineage>
</organism>
<dbReference type="GO" id="GO:0071555">
    <property type="term" value="P:cell wall organization"/>
    <property type="evidence" value="ECO:0007669"/>
    <property type="project" value="UniProtKB-KW"/>
</dbReference>
<evidence type="ECO:0000256" key="13">
    <source>
        <dbReference type="ARBA" id="ARBA00023316"/>
    </source>
</evidence>
<dbReference type="GO" id="GO:0005886">
    <property type="term" value="C:plasma membrane"/>
    <property type="evidence" value="ECO:0007669"/>
    <property type="project" value="UniProtKB-SubCell"/>
</dbReference>
<comment type="subcellular location">
    <subcellularLocation>
        <location evidence="1">Cell membrane</location>
        <topology evidence="1">Multi-pass membrane protein</topology>
    </subcellularLocation>
</comment>
<proteinExistence type="inferred from homology"/>
<dbReference type="GO" id="GO:0009252">
    <property type="term" value="P:peptidoglycan biosynthetic process"/>
    <property type="evidence" value="ECO:0007669"/>
    <property type="project" value="UniProtKB-KW"/>
</dbReference>
<sequence length="389" mass="41761">MSRQAAASPARISRASRHDAQIIIGMTLLLTVMGLVMVLSASGVSTRSSPYRLLTTQAVAAGLGVAAMLVLSRFPVRVLRKLSWPAFLLTLVLLVLVLTPLGVEVNGARRWLGLGPVTFQPSELAKFTSVLWSAHIVDAKRRLLHDWKHLAIPYLLGNGLFIALVLLEEDLGTAAVLMLITLATLFIAGVELRKLLVVLGGVSVVVIIAALISPNRMVRLMSWANRACDDGMDLCHQNLQGQYALASGGLWGVGMGQSRQKWHWIPEAHTDFIFAVIGEEMGLIGSLFFLLIFAFLAVSIHRIAQRSTSVFARCFCTVTLIWLIAQAVLNIAMVAGLVPVTGVPLTFISFGGSSLATSLAAIGVMLAVARDNGRQPDPQLQVSKETGAA</sequence>
<feature type="transmembrane region" description="Helical" evidence="22">
    <location>
        <begin position="195"/>
        <end position="213"/>
    </location>
</feature>
<dbReference type="GO" id="GO:0008360">
    <property type="term" value="P:regulation of cell shape"/>
    <property type="evidence" value="ECO:0007669"/>
    <property type="project" value="UniProtKB-KW"/>
</dbReference>
<name>A0A5B7WYA5_9MICC</name>
<keyword evidence="13" id="KW-0961">Cell wall biogenesis/degradation</keyword>
<dbReference type="NCBIfam" id="TIGR02614">
    <property type="entry name" value="ftsW"/>
    <property type="match status" value="1"/>
</dbReference>
<keyword evidence="8" id="KW-0133">Cell shape</keyword>
<evidence type="ECO:0000256" key="4">
    <source>
        <dbReference type="ARBA" id="ARBA00022618"/>
    </source>
</evidence>
<evidence type="ECO:0000256" key="12">
    <source>
        <dbReference type="ARBA" id="ARBA00023306"/>
    </source>
</evidence>
<evidence type="ECO:0000256" key="19">
    <source>
        <dbReference type="ARBA" id="ARBA00044770"/>
    </source>
</evidence>
<gene>
    <name evidence="23" type="ORF">GcLGCM259_2678</name>
</gene>
<evidence type="ECO:0000256" key="14">
    <source>
        <dbReference type="ARBA" id="ARBA00032370"/>
    </source>
</evidence>
<evidence type="ECO:0000256" key="10">
    <source>
        <dbReference type="ARBA" id="ARBA00022989"/>
    </source>
</evidence>
<keyword evidence="11 22" id="KW-0472">Membrane</keyword>
<keyword evidence="24" id="KW-1185">Reference proteome</keyword>
<reference evidence="23 24" key="1">
    <citation type="submission" date="2018-12" db="EMBL/GenBank/DDBJ databases">
        <title>Complete Genome Sequence of Glutamicibacter creatinolyticus strain LGCM259,isolated from an abscess of a 12-year-old mare in Italy.</title>
        <authorList>
            <person name="Santos R.G."/>
            <person name="Silva A.L."/>
            <person name="Seyffert N."/>
            <person name="Castro T.L.P."/>
            <person name="Attili A.R."/>
            <person name="Rifici C."/>
            <person name="Mazzullo G."/>
            <person name="Brenig B."/>
            <person name="Venanzi F."/>
            <person name="Azevedo V."/>
        </authorList>
    </citation>
    <scope>NUCLEOTIDE SEQUENCE [LARGE SCALE GENOMIC DNA]</scope>
    <source>
        <strain evidence="23 24">LGCM 259</strain>
    </source>
</reference>
<dbReference type="Pfam" id="PF01098">
    <property type="entry name" value="FTSW_RODA_SPOVE"/>
    <property type="match status" value="1"/>
</dbReference>
<dbReference type="Proteomes" id="UP000307000">
    <property type="component" value="Chromosome"/>
</dbReference>
<evidence type="ECO:0000256" key="3">
    <source>
        <dbReference type="ARBA" id="ARBA00022475"/>
    </source>
</evidence>
<dbReference type="GO" id="GO:0032153">
    <property type="term" value="C:cell division site"/>
    <property type="evidence" value="ECO:0007669"/>
    <property type="project" value="TreeGrafter"/>
</dbReference>
<dbReference type="InterPro" id="IPR001182">
    <property type="entry name" value="FtsW/RodA"/>
</dbReference>
<evidence type="ECO:0000256" key="18">
    <source>
        <dbReference type="ARBA" id="ARBA00041418"/>
    </source>
</evidence>
<keyword evidence="7 22" id="KW-0812">Transmembrane</keyword>
<dbReference type="RefSeq" id="WP_175419445.1">
    <property type="nucleotide sequence ID" value="NZ_CP034412.1"/>
</dbReference>
<evidence type="ECO:0000256" key="6">
    <source>
        <dbReference type="ARBA" id="ARBA00022679"/>
    </source>
</evidence>
<evidence type="ECO:0000256" key="1">
    <source>
        <dbReference type="ARBA" id="ARBA00004651"/>
    </source>
</evidence>
<feature type="transmembrane region" description="Helical" evidence="22">
    <location>
        <begin position="53"/>
        <end position="76"/>
    </location>
</feature>
<evidence type="ECO:0000256" key="17">
    <source>
        <dbReference type="ARBA" id="ARBA00041185"/>
    </source>
</evidence>
<feature type="transmembrane region" description="Helical" evidence="22">
    <location>
        <begin position="173"/>
        <end position="190"/>
    </location>
</feature>
<evidence type="ECO:0000256" key="20">
    <source>
        <dbReference type="ARBA" id="ARBA00049902"/>
    </source>
</evidence>
<feature type="transmembrane region" description="Helical" evidence="22">
    <location>
        <begin position="150"/>
        <end position="167"/>
    </location>
</feature>
<keyword evidence="9" id="KW-0573">Peptidoglycan synthesis</keyword>
<evidence type="ECO:0000256" key="9">
    <source>
        <dbReference type="ARBA" id="ARBA00022984"/>
    </source>
</evidence>
<dbReference type="GO" id="GO:0015648">
    <property type="term" value="F:lipid-linked peptidoglycan transporter activity"/>
    <property type="evidence" value="ECO:0007669"/>
    <property type="project" value="TreeGrafter"/>
</dbReference>
<dbReference type="KEGG" id="gcr:GcLGCM259_2678"/>
<dbReference type="PANTHER" id="PTHR30474:SF2">
    <property type="entry name" value="PEPTIDOGLYCAN GLYCOSYLTRANSFERASE FTSW-RELATED"/>
    <property type="match status" value="1"/>
</dbReference>
<feature type="transmembrane region" description="Helical" evidence="22">
    <location>
        <begin position="82"/>
        <end position="103"/>
    </location>
</feature>
<keyword evidence="5" id="KW-0328">Glycosyltransferase</keyword>
<keyword evidence="3" id="KW-1003">Cell membrane</keyword>
<keyword evidence="10 22" id="KW-1133">Transmembrane helix</keyword>
<keyword evidence="6" id="KW-0808">Transferase</keyword>
<dbReference type="GO" id="GO:0008955">
    <property type="term" value="F:peptidoglycan glycosyltransferase activity"/>
    <property type="evidence" value="ECO:0007669"/>
    <property type="project" value="UniProtKB-EC"/>
</dbReference>
<dbReference type="PANTHER" id="PTHR30474">
    <property type="entry name" value="CELL CYCLE PROTEIN"/>
    <property type="match status" value="1"/>
</dbReference>
<comment type="function">
    <text evidence="21">Peptidoglycan polymerase that is essential for cell division.</text>
</comment>
<comment type="catalytic activity">
    <reaction evidence="20">
        <text>[GlcNAc-(1-&gt;4)-Mur2Ac(oyl-L-Ala-gamma-D-Glu-L-Lys-D-Ala-D-Ala)](n)-di-trans,octa-cis-undecaprenyl diphosphate + beta-D-GlcNAc-(1-&gt;4)-Mur2Ac(oyl-L-Ala-gamma-D-Glu-L-Lys-D-Ala-D-Ala)-di-trans,octa-cis-undecaprenyl diphosphate = [GlcNAc-(1-&gt;4)-Mur2Ac(oyl-L-Ala-gamma-D-Glu-L-Lys-D-Ala-D-Ala)](n+1)-di-trans,octa-cis-undecaprenyl diphosphate + di-trans,octa-cis-undecaprenyl diphosphate + H(+)</text>
        <dbReference type="Rhea" id="RHEA:23708"/>
        <dbReference type="Rhea" id="RHEA-COMP:9602"/>
        <dbReference type="Rhea" id="RHEA-COMP:9603"/>
        <dbReference type="ChEBI" id="CHEBI:15378"/>
        <dbReference type="ChEBI" id="CHEBI:58405"/>
        <dbReference type="ChEBI" id="CHEBI:60033"/>
        <dbReference type="ChEBI" id="CHEBI:78435"/>
        <dbReference type="EC" id="2.4.99.28"/>
    </reaction>
</comment>
<evidence type="ECO:0000256" key="16">
    <source>
        <dbReference type="ARBA" id="ARBA00038053"/>
    </source>
</evidence>
<evidence type="ECO:0000256" key="8">
    <source>
        <dbReference type="ARBA" id="ARBA00022960"/>
    </source>
</evidence>
<keyword evidence="4" id="KW-0132">Cell division</keyword>
<evidence type="ECO:0000256" key="2">
    <source>
        <dbReference type="ARBA" id="ARBA00004752"/>
    </source>
</evidence>
<protein>
    <recommendedName>
        <fullName evidence="17">Probable peptidoglycan glycosyltransferase FtsW</fullName>
        <ecNumber evidence="19">2.4.99.28</ecNumber>
    </recommendedName>
    <alternativeName>
        <fullName evidence="18">Cell division protein FtsW</fullName>
    </alternativeName>
    <alternativeName>
        <fullName evidence="15">Cell wall polymerase</fullName>
    </alternativeName>
    <alternativeName>
        <fullName evidence="14">Peptidoglycan polymerase</fullName>
    </alternativeName>
</protein>
<evidence type="ECO:0000256" key="11">
    <source>
        <dbReference type="ARBA" id="ARBA00023136"/>
    </source>
</evidence>
<evidence type="ECO:0000256" key="21">
    <source>
        <dbReference type="ARBA" id="ARBA00049966"/>
    </source>
</evidence>